<keyword evidence="3" id="KW-1185">Reference proteome</keyword>
<name>A0A6G0Y241_APHCR</name>
<accession>A0A6G0Y241</accession>
<reference evidence="2 3" key="1">
    <citation type="submission" date="2019-08" db="EMBL/GenBank/DDBJ databases">
        <title>Whole genome of Aphis craccivora.</title>
        <authorList>
            <person name="Voronova N.V."/>
            <person name="Shulinski R.S."/>
            <person name="Bandarenka Y.V."/>
            <person name="Zhorov D.G."/>
            <person name="Warner D."/>
        </authorList>
    </citation>
    <scope>NUCLEOTIDE SEQUENCE [LARGE SCALE GENOMIC DNA]</scope>
    <source>
        <strain evidence="2">180601</strain>
        <tissue evidence="2">Whole Body</tissue>
    </source>
</reference>
<dbReference type="InterPro" id="IPR036397">
    <property type="entry name" value="RNaseH_sf"/>
</dbReference>
<gene>
    <name evidence="2" type="ORF">FWK35_00015860</name>
</gene>
<dbReference type="Gene3D" id="3.30.420.10">
    <property type="entry name" value="Ribonuclease H-like superfamily/Ribonuclease H"/>
    <property type="match status" value="1"/>
</dbReference>
<organism evidence="2 3">
    <name type="scientific">Aphis craccivora</name>
    <name type="common">Cowpea aphid</name>
    <dbReference type="NCBI Taxonomy" id="307492"/>
    <lineage>
        <taxon>Eukaryota</taxon>
        <taxon>Metazoa</taxon>
        <taxon>Ecdysozoa</taxon>
        <taxon>Arthropoda</taxon>
        <taxon>Hexapoda</taxon>
        <taxon>Insecta</taxon>
        <taxon>Pterygota</taxon>
        <taxon>Neoptera</taxon>
        <taxon>Paraneoptera</taxon>
        <taxon>Hemiptera</taxon>
        <taxon>Sternorrhyncha</taxon>
        <taxon>Aphidomorpha</taxon>
        <taxon>Aphidoidea</taxon>
        <taxon>Aphididae</taxon>
        <taxon>Aphidini</taxon>
        <taxon>Aphis</taxon>
        <taxon>Aphis</taxon>
    </lineage>
</organism>
<dbReference type="AlphaFoldDB" id="A0A6G0Y241"/>
<dbReference type="PANTHER" id="PTHR46585">
    <property type="entry name" value="INTEGRASE CORE DOMAIN CONTAINING PROTEIN"/>
    <property type="match status" value="1"/>
</dbReference>
<comment type="caution">
    <text evidence="2">The sequence shown here is derived from an EMBL/GenBank/DDBJ whole genome shotgun (WGS) entry which is preliminary data.</text>
</comment>
<dbReference type="SUPFAM" id="SSF53098">
    <property type="entry name" value="Ribonuclease H-like"/>
    <property type="match status" value="1"/>
</dbReference>
<proteinExistence type="predicted"/>
<evidence type="ECO:0000256" key="1">
    <source>
        <dbReference type="SAM" id="MobiDB-lite"/>
    </source>
</evidence>
<evidence type="ECO:0000313" key="3">
    <source>
        <dbReference type="Proteomes" id="UP000478052"/>
    </source>
</evidence>
<dbReference type="OrthoDB" id="413361at2759"/>
<dbReference type="Proteomes" id="UP000478052">
    <property type="component" value="Unassembled WGS sequence"/>
</dbReference>
<dbReference type="EMBL" id="VUJU01006716">
    <property type="protein sequence ID" value="KAF0747787.1"/>
    <property type="molecule type" value="Genomic_DNA"/>
</dbReference>
<dbReference type="PANTHER" id="PTHR46585:SF1">
    <property type="entry name" value="CHROMO DOMAIN-CONTAINING PROTEIN"/>
    <property type="match status" value="1"/>
</dbReference>
<feature type="compositionally biased region" description="Low complexity" evidence="1">
    <location>
        <begin position="178"/>
        <end position="195"/>
    </location>
</feature>
<feature type="region of interest" description="Disordered" evidence="1">
    <location>
        <begin position="174"/>
        <end position="205"/>
    </location>
</feature>
<evidence type="ECO:0000313" key="2">
    <source>
        <dbReference type="EMBL" id="KAF0747787.1"/>
    </source>
</evidence>
<protein>
    <submittedName>
        <fullName evidence="2">Integrase catalytic domain-containing protein</fullName>
    </submittedName>
</protein>
<dbReference type="InterPro" id="IPR012337">
    <property type="entry name" value="RNaseH-like_sf"/>
</dbReference>
<dbReference type="GO" id="GO:0003676">
    <property type="term" value="F:nucleic acid binding"/>
    <property type="evidence" value="ECO:0007669"/>
    <property type="project" value="InterPro"/>
</dbReference>
<sequence length="468" mass="54349">MLDKILSGVPGVKLYKFSENESVIQPEKSLPNLVFLFDNVITNNHNIVRSYFTRSRHHLIDVCYLAQSYSRVPKQLIRNNANYIVLFKQDEINLKHVYDEHYSGDIKYSEFKDFCMTCWRGGRFEFVVISSENARDNSRYRHGFDMFETDALINNTFGSIIEPLNEIRSNNKRKPFQAASSPPASLPSRAASPFPDADSIVNRSPPQQTSRITYVDLNACFGHWTKPVLYRIYGPRKSSNDAFELGGKEIQFFDNRAIAKELHASARRIYLRRRVIVYGKNDLFQANLVDMQQYSAVNKSYNYILFVIDCFTKRLFYAALKTKRGEEVTAAAVKKHNIKMYSTFSVLKTSIIERVNRTIKARMFKEFTSRGSHVWIAILPALVDGYNNSMHRTIGMTPMQADAHPSGLRRRSIFGNRKDFKIVTFRMHLRERRRKTEYHRSLPSRCRNYRDGSRFGLSVTRPTTRTVS</sequence>